<dbReference type="InterPro" id="IPR052537">
    <property type="entry name" value="Extradiol_RC_dioxygenase"/>
</dbReference>
<dbReference type="RefSeq" id="WP_276235752.1">
    <property type="nucleotide sequence ID" value="NZ_CP119802.1"/>
</dbReference>
<dbReference type="InterPro" id="IPR037523">
    <property type="entry name" value="VOC_core"/>
</dbReference>
<dbReference type="Proteomes" id="UP001596398">
    <property type="component" value="Unassembled WGS sequence"/>
</dbReference>
<name>A0ABD5ZMF9_9EURY</name>
<dbReference type="PANTHER" id="PTHR36110">
    <property type="entry name" value="RING-CLEAVING DIOXYGENASE MHQE-RELATED"/>
    <property type="match status" value="1"/>
</dbReference>
<dbReference type="EMBL" id="JBHTAP010000001">
    <property type="protein sequence ID" value="MFC7234736.1"/>
    <property type="molecule type" value="Genomic_DNA"/>
</dbReference>
<dbReference type="Gene3D" id="3.10.180.10">
    <property type="entry name" value="2,3-Dihydroxybiphenyl 1,2-Dioxygenase, domain 1"/>
    <property type="match status" value="2"/>
</dbReference>
<gene>
    <name evidence="2" type="ORF">ACFQJ4_05310</name>
</gene>
<dbReference type="InterPro" id="IPR004360">
    <property type="entry name" value="Glyas_Fos-R_dOase_dom"/>
</dbReference>
<evidence type="ECO:0000313" key="2">
    <source>
        <dbReference type="EMBL" id="MFC7234736.1"/>
    </source>
</evidence>
<protein>
    <submittedName>
        <fullName evidence="2">VOC family protein</fullName>
    </submittedName>
</protein>
<dbReference type="PANTHER" id="PTHR36110:SF2">
    <property type="entry name" value="RING-CLEAVING DIOXYGENASE MHQE-RELATED"/>
    <property type="match status" value="1"/>
</dbReference>
<dbReference type="Pfam" id="PF00903">
    <property type="entry name" value="Glyoxalase"/>
    <property type="match status" value="1"/>
</dbReference>
<dbReference type="SUPFAM" id="SSF54593">
    <property type="entry name" value="Glyoxalase/Bleomycin resistance protein/Dihydroxybiphenyl dioxygenase"/>
    <property type="match status" value="1"/>
</dbReference>
<comment type="caution">
    <text evidence="2">The sequence shown here is derived from an EMBL/GenBank/DDBJ whole genome shotgun (WGS) entry which is preliminary data.</text>
</comment>
<organism evidence="2 3">
    <name type="scientific">Halosegnis marinus</name>
    <dbReference type="NCBI Taxonomy" id="3034023"/>
    <lineage>
        <taxon>Archaea</taxon>
        <taxon>Methanobacteriati</taxon>
        <taxon>Methanobacteriota</taxon>
        <taxon>Stenosarchaea group</taxon>
        <taxon>Halobacteria</taxon>
        <taxon>Halobacteriales</taxon>
        <taxon>Natronomonadaceae</taxon>
        <taxon>Halosegnis</taxon>
    </lineage>
</organism>
<dbReference type="AlphaFoldDB" id="A0ABD5ZMF9"/>
<keyword evidence="3" id="KW-1185">Reference proteome</keyword>
<evidence type="ECO:0000259" key="1">
    <source>
        <dbReference type="PROSITE" id="PS51819"/>
    </source>
</evidence>
<accession>A0ABD5ZMF9</accession>
<dbReference type="InterPro" id="IPR029068">
    <property type="entry name" value="Glyas_Bleomycin-R_OHBP_Dase"/>
</dbReference>
<dbReference type="GeneID" id="79266405"/>
<feature type="domain" description="VOC" evidence="1">
    <location>
        <begin position="152"/>
        <end position="266"/>
    </location>
</feature>
<proteinExistence type="predicted"/>
<dbReference type="PROSITE" id="PS51819">
    <property type="entry name" value="VOC"/>
    <property type="match status" value="2"/>
</dbReference>
<sequence>MRPTVRGIHHVTGIVRDAGANVGFYADTLGLRFLKRTVDLEDRFSYHFHYGDATGSAGSVLTSFPFPDEADGRVGRPQIADASLAVPAGSLGYWRDRLADAGAEVGAVEERFAERALPVRDPDGTRLELVTARAHAEPWDGGDVPAEHGIRGVAGVSLLSASPFVTASLLETFGFERGGQEGDRVRYETGRGVVDLLDREAPFGREGAGTIHHVAFGVESDEALHEWRDVLADREDARVSYVKDREFYRSLYVRGAGGILFELATEPTDLTAGDPAPGEHLYLPDRFEEDRDLIESQLPPL</sequence>
<evidence type="ECO:0000313" key="3">
    <source>
        <dbReference type="Proteomes" id="UP001596398"/>
    </source>
</evidence>
<reference evidence="2 3" key="1">
    <citation type="journal article" date="2019" name="Int. J. Syst. Evol. Microbiol.">
        <title>The Global Catalogue of Microorganisms (GCM) 10K type strain sequencing project: providing services to taxonomists for standard genome sequencing and annotation.</title>
        <authorList>
            <consortium name="The Broad Institute Genomics Platform"/>
            <consortium name="The Broad Institute Genome Sequencing Center for Infectious Disease"/>
            <person name="Wu L."/>
            <person name="Ma J."/>
        </authorList>
    </citation>
    <scope>NUCLEOTIDE SEQUENCE [LARGE SCALE GENOMIC DNA]</scope>
    <source>
        <strain evidence="2 3">DT85</strain>
    </source>
</reference>
<feature type="domain" description="VOC" evidence="1">
    <location>
        <begin position="7"/>
        <end position="132"/>
    </location>
</feature>